<feature type="region of interest" description="Disordered" evidence="1">
    <location>
        <begin position="387"/>
        <end position="411"/>
    </location>
</feature>
<dbReference type="Proteomes" id="UP000308197">
    <property type="component" value="Unassembled WGS sequence"/>
</dbReference>
<dbReference type="InterPro" id="IPR036047">
    <property type="entry name" value="F-box-like_dom_sf"/>
</dbReference>
<feature type="domain" description="F-box" evidence="2">
    <location>
        <begin position="21"/>
        <end position="69"/>
    </location>
</feature>
<evidence type="ECO:0000259" key="2">
    <source>
        <dbReference type="PROSITE" id="PS50181"/>
    </source>
</evidence>
<sequence length="433" mass="47749">MLPVDHEITSSTGGGHLFAKHRGWGSLANELRVHILQELDVTDLLSCTKVARVFKTLINDTPSLRYRLLLHAAGMRAGPRGGLSVLKRIALLEEYEKSWKAGNIPICQRPSGDYEAGGVFMTLGRDQCQLDVRRPASFFSGVPEKAWTINLSELPEQGNAEFDPSSRFAVDLAQDLLVLMELPVHDPEKYPKCYVLSLSGKGATHPLAARGEIYCGSSLGLSSPEANVEIVGDLVGCTVLGMDIYMSVYNWKTGIPLWFNSEWDGDFNEMAYHTRCHILDSTHVLKISKYDLTVYSMAANFGTSTTGELAWHLGMPALAEGFKATYRASYIQRPRETPDCSPHFECDPSVTVLVVKYDIYHESHRRQDRTMLIAVIPISTMLARARVPPTTPKISHGKTEEPSGLVSPSCPRGRAITSTLTRLGRVSSSPSLV</sequence>
<dbReference type="PROSITE" id="PS50181">
    <property type="entry name" value="FBOX"/>
    <property type="match status" value="1"/>
</dbReference>
<proteinExistence type="predicted"/>
<evidence type="ECO:0000313" key="3">
    <source>
        <dbReference type="EMBL" id="TFK90483.1"/>
    </source>
</evidence>
<dbReference type="AlphaFoldDB" id="A0A5C3PWM0"/>
<gene>
    <name evidence="3" type="ORF">K466DRAFT_660756</name>
</gene>
<evidence type="ECO:0000256" key="1">
    <source>
        <dbReference type="SAM" id="MobiDB-lite"/>
    </source>
</evidence>
<dbReference type="Pfam" id="PF12937">
    <property type="entry name" value="F-box-like"/>
    <property type="match status" value="1"/>
</dbReference>
<organism evidence="3 4">
    <name type="scientific">Polyporus arcularius HHB13444</name>
    <dbReference type="NCBI Taxonomy" id="1314778"/>
    <lineage>
        <taxon>Eukaryota</taxon>
        <taxon>Fungi</taxon>
        <taxon>Dikarya</taxon>
        <taxon>Basidiomycota</taxon>
        <taxon>Agaricomycotina</taxon>
        <taxon>Agaricomycetes</taxon>
        <taxon>Polyporales</taxon>
        <taxon>Polyporaceae</taxon>
        <taxon>Polyporus</taxon>
    </lineage>
</organism>
<accession>A0A5C3PWM0</accession>
<protein>
    <recommendedName>
        <fullName evidence="2">F-box domain-containing protein</fullName>
    </recommendedName>
</protein>
<reference evidence="3 4" key="1">
    <citation type="journal article" date="2019" name="Nat. Ecol. Evol.">
        <title>Megaphylogeny resolves global patterns of mushroom evolution.</title>
        <authorList>
            <person name="Varga T."/>
            <person name="Krizsan K."/>
            <person name="Foldi C."/>
            <person name="Dima B."/>
            <person name="Sanchez-Garcia M."/>
            <person name="Sanchez-Ramirez S."/>
            <person name="Szollosi G.J."/>
            <person name="Szarkandi J.G."/>
            <person name="Papp V."/>
            <person name="Albert L."/>
            <person name="Andreopoulos W."/>
            <person name="Angelini C."/>
            <person name="Antonin V."/>
            <person name="Barry K.W."/>
            <person name="Bougher N.L."/>
            <person name="Buchanan P."/>
            <person name="Buyck B."/>
            <person name="Bense V."/>
            <person name="Catcheside P."/>
            <person name="Chovatia M."/>
            <person name="Cooper J."/>
            <person name="Damon W."/>
            <person name="Desjardin D."/>
            <person name="Finy P."/>
            <person name="Geml J."/>
            <person name="Haridas S."/>
            <person name="Hughes K."/>
            <person name="Justo A."/>
            <person name="Karasinski D."/>
            <person name="Kautmanova I."/>
            <person name="Kiss B."/>
            <person name="Kocsube S."/>
            <person name="Kotiranta H."/>
            <person name="LaButti K.M."/>
            <person name="Lechner B.E."/>
            <person name="Liimatainen K."/>
            <person name="Lipzen A."/>
            <person name="Lukacs Z."/>
            <person name="Mihaltcheva S."/>
            <person name="Morgado L.N."/>
            <person name="Niskanen T."/>
            <person name="Noordeloos M.E."/>
            <person name="Ohm R.A."/>
            <person name="Ortiz-Santana B."/>
            <person name="Ovrebo C."/>
            <person name="Racz N."/>
            <person name="Riley R."/>
            <person name="Savchenko A."/>
            <person name="Shiryaev A."/>
            <person name="Soop K."/>
            <person name="Spirin V."/>
            <person name="Szebenyi C."/>
            <person name="Tomsovsky M."/>
            <person name="Tulloss R.E."/>
            <person name="Uehling J."/>
            <person name="Grigoriev I.V."/>
            <person name="Vagvolgyi C."/>
            <person name="Papp T."/>
            <person name="Martin F.M."/>
            <person name="Miettinen O."/>
            <person name="Hibbett D.S."/>
            <person name="Nagy L.G."/>
        </authorList>
    </citation>
    <scope>NUCLEOTIDE SEQUENCE [LARGE SCALE GENOMIC DNA]</scope>
    <source>
        <strain evidence="3 4">HHB13444</strain>
    </source>
</reference>
<dbReference type="EMBL" id="ML211044">
    <property type="protein sequence ID" value="TFK90483.1"/>
    <property type="molecule type" value="Genomic_DNA"/>
</dbReference>
<dbReference type="SUPFAM" id="SSF81383">
    <property type="entry name" value="F-box domain"/>
    <property type="match status" value="1"/>
</dbReference>
<keyword evidence="4" id="KW-1185">Reference proteome</keyword>
<dbReference type="InterPro" id="IPR001810">
    <property type="entry name" value="F-box_dom"/>
</dbReference>
<dbReference type="InParanoid" id="A0A5C3PWM0"/>
<evidence type="ECO:0000313" key="4">
    <source>
        <dbReference type="Proteomes" id="UP000308197"/>
    </source>
</evidence>
<name>A0A5C3PWM0_9APHY</name>